<organism evidence="2 3">
    <name type="scientific">Candidatus Regiella insecticola LSR1</name>
    <dbReference type="NCBI Taxonomy" id="663321"/>
    <lineage>
        <taxon>Bacteria</taxon>
        <taxon>Pseudomonadati</taxon>
        <taxon>Pseudomonadota</taxon>
        <taxon>Gammaproteobacteria</taxon>
        <taxon>Enterobacterales</taxon>
        <taxon>Enterobacteriaceae</taxon>
        <taxon>aphid secondary symbionts</taxon>
        <taxon>Candidatus Regiella</taxon>
    </lineage>
</organism>
<dbReference type="HOGENOM" id="CLU_2272298_0_0_6"/>
<protein>
    <submittedName>
        <fullName evidence="2">Amidase</fullName>
    </submittedName>
</protein>
<proteinExistence type="predicted"/>
<accession>E0WS18</accession>
<dbReference type="InterPro" id="IPR036928">
    <property type="entry name" value="AS_sf"/>
</dbReference>
<dbReference type="Gene3D" id="3.90.1300.10">
    <property type="entry name" value="Amidase signature (AS) domain"/>
    <property type="match status" value="1"/>
</dbReference>
<dbReference type="InterPro" id="IPR023631">
    <property type="entry name" value="Amidase_dom"/>
</dbReference>
<reference evidence="2" key="1">
    <citation type="journal article" date="2009" name="Environ. Microbiol.">
        <title>Dynamics of genome evolution in facultative symbionts of aphids.</title>
        <authorList>
            <person name="Degnan P.H."/>
            <person name="Leonardo T.E."/>
            <person name="Cass B.N."/>
            <person name="Hurwitz B."/>
            <person name="Stern D."/>
            <person name="Gibbs R.A."/>
            <person name="Richards S."/>
            <person name="Moran N.A."/>
        </authorList>
    </citation>
    <scope>NUCLEOTIDE SEQUENCE [LARGE SCALE GENOMIC DNA]</scope>
    <source>
        <strain evidence="2">LSR1</strain>
    </source>
</reference>
<dbReference type="SUPFAM" id="SSF75304">
    <property type="entry name" value="Amidase signature (AS) enzymes"/>
    <property type="match status" value="1"/>
</dbReference>
<dbReference type="PANTHER" id="PTHR43372">
    <property type="entry name" value="FATTY-ACID AMIDE HYDROLASE"/>
    <property type="match status" value="1"/>
</dbReference>
<dbReference type="InterPro" id="IPR052739">
    <property type="entry name" value="FAAH2"/>
</dbReference>
<keyword evidence="3" id="KW-1185">Reference proteome</keyword>
<dbReference type="PANTHER" id="PTHR43372:SF4">
    <property type="entry name" value="FATTY-ACID AMIDE HYDROLASE 2"/>
    <property type="match status" value="1"/>
</dbReference>
<feature type="domain" description="Amidase" evidence="1">
    <location>
        <begin position="29"/>
        <end position="97"/>
    </location>
</feature>
<evidence type="ECO:0000259" key="1">
    <source>
        <dbReference type="Pfam" id="PF01425"/>
    </source>
</evidence>
<name>E0WS18_9ENTR</name>
<gene>
    <name evidence="2" type="ORF">REG_0734</name>
</gene>
<evidence type="ECO:0000313" key="3">
    <source>
        <dbReference type="Proteomes" id="UP000005726"/>
    </source>
</evidence>
<dbReference type="STRING" id="663321.REG_0734"/>
<dbReference type="eggNOG" id="COG0154">
    <property type="taxonomic scope" value="Bacteria"/>
</dbReference>
<dbReference type="EMBL" id="GL379590">
    <property type="protein sequence ID" value="EFL92152.1"/>
    <property type="molecule type" value="Genomic_DNA"/>
</dbReference>
<evidence type="ECO:0000313" key="2">
    <source>
        <dbReference type="EMBL" id="EFL92152.1"/>
    </source>
</evidence>
<dbReference type="GO" id="GO:0012505">
    <property type="term" value="C:endomembrane system"/>
    <property type="evidence" value="ECO:0007669"/>
    <property type="project" value="TreeGrafter"/>
</dbReference>
<dbReference type="RefSeq" id="WP_006704564.1">
    <property type="nucleotide sequence ID" value="NZ_CAWLGB010000002.1"/>
</dbReference>
<dbReference type="Pfam" id="PF01425">
    <property type="entry name" value="Amidase"/>
    <property type="match status" value="1"/>
</dbReference>
<dbReference type="Proteomes" id="UP000005726">
    <property type="component" value="Unassembled WGS sequence"/>
</dbReference>
<dbReference type="AlphaFoldDB" id="E0WS18"/>
<sequence>MLPIKPLICNSASDLAGAIQAKKISSESLTEAFLEQIEDVNPQLNALVQVTAAAALSRAREADAALSRGEIWGPLHGVPFTVKDVIETAGVICAAGLAPVSV</sequence>